<sequence length="176" mass="20990">MTATTTQLVVKHELKSDTKKLDHDSNEQVKESLRLIEDLKFFLATAPANWQENQVIRRYYLNHDEGFVSCVYWNNLYFITGTDIVRCIVYKFEHFGRKIIDRKKFEEGIFSDLRNLKCHQDAILESPRSEFLNFLFKNACLRTQKKQKVFFWFNVPHDKLMADALERDFKKEKAGQ</sequence>
<evidence type="ECO:0000256" key="3">
    <source>
        <dbReference type="ARBA" id="ARBA00023163"/>
    </source>
</evidence>
<name>A0A1E4RCD5_9ASCO</name>
<dbReference type="OrthoDB" id="1095242at2759"/>
<dbReference type="STRING" id="984485.A0A1E4RCD5"/>
<dbReference type="GO" id="GO:2000220">
    <property type="term" value="P:regulation of pseudohyphal growth"/>
    <property type="evidence" value="ECO:0007669"/>
    <property type="project" value="TreeGrafter"/>
</dbReference>
<gene>
    <name evidence="6" type="ORF">HYPBUDRAFT_114837</name>
</gene>
<dbReference type="PANTHER" id="PTHR47427">
    <property type="entry name" value="PROTEIN STE12"/>
    <property type="match status" value="1"/>
</dbReference>
<dbReference type="Proteomes" id="UP000095085">
    <property type="component" value="Unassembled WGS sequence"/>
</dbReference>
<reference evidence="7" key="1">
    <citation type="submission" date="2016-05" db="EMBL/GenBank/DDBJ databases">
        <title>Comparative genomics of biotechnologically important yeasts.</title>
        <authorList>
            <consortium name="DOE Joint Genome Institute"/>
            <person name="Riley R."/>
            <person name="Haridas S."/>
            <person name="Wolfe K.H."/>
            <person name="Lopes M.R."/>
            <person name="Hittinger C.T."/>
            <person name="Goker M."/>
            <person name="Salamov A."/>
            <person name="Wisecaver J."/>
            <person name="Long T.M."/>
            <person name="Aerts A.L."/>
            <person name="Barry K."/>
            <person name="Choi C."/>
            <person name="Clum A."/>
            <person name="Coughlan A.Y."/>
            <person name="Deshpande S."/>
            <person name="Douglass A.P."/>
            <person name="Hanson S.J."/>
            <person name="Klenk H.-P."/>
            <person name="Labutti K."/>
            <person name="Lapidus A."/>
            <person name="Lindquist E."/>
            <person name="Lipzen A."/>
            <person name="Meier-Kolthoff J.P."/>
            <person name="Ohm R.A."/>
            <person name="Otillar R.P."/>
            <person name="Pangilinan J."/>
            <person name="Peng Y."/>
            <person name="Rokas A."/>
            <person name="Rosa C.A."/>
            <person name="Scheuner C."/>
            <person name="Sibirny A.A."/>
            <person name="Slot J.C."/>
            <person name="Stielow J.B."/>
            <person name="Sun H."/>
            <person name="Kurtzman C.P."/>
            <person name="Blackwell M."/>
            <person name="Grigoriev I.V."/>
            <person name="Jeffries T.W."/>
        </authorList>
    </citation>
    <scope>NUCLEOTIDE SEQUENCE [LARGE SCALE GENOMIC DNA]</scope>
    <source>
        <strain evidence="7">NRRL Y-1933</strain>
    </source>
</reference>
<evidence type="ECO:0000313" key="6">
    <source>
        <dbReference type="EMBL" id="ODV64883.1"/>
    </source>
</evidence>
<keyword evidence="3" id="KW-0804">Transcription</keyword>
<dbReference type="PANTHER" id="PTHR47427:SF1">
    <property type="entry name" value="PROTEIN STE12"/>
    <property type="match status" value="1"/>
</dbReference>
<comment type="subcellular location">
    <subcellularLocation>
        <location evidence="1">Nucleus</location>
    </subcellularLocation>
</comment>
<evidence type="ECO:0000256" key="2">
    <source>
        <dbReference type="ARBA" id="ARBA00023015"/>
    </source>
</evidence>
<dbReference type="AlphaFoldDB" id="A0A1E4RCD5"/>
<protein>
    <submittedName>
        <fullName evidence="6">STE-domain-containing protein</fullName>
    </submittedName>
</protein>
<evidence type="ECO:0000256" key="4">
    <source>
        <dbReference type="ARBA" id="ARBA00023242"/>
    </source>
</evidence>
<dbReference type="GO" id="GO:1990526">
    <property type="term" value="C:Ste12p-Dig1p-Dig2p complex"/>
    <property type="evidence" value="ECO:0007669"/>
    <property type="project" value="TreeGrafter"/>
</dbReference>
<keyword evidence="7" id="KW-1185">Reference proteome</keyword>
<keyword evidence="4" id="KW-0539">Nucleus</keyword>
<comment type="similarity">
    <text evidence="5">Belongs to the STE12 transcription factor family.</text>
</comment>
<dbReference type="GO" id="GO:1990527">
    <property type="term" value="C:Tec1p-Ste12p-Dig1p complex"/>
    <property type="evidence" value="ECO:0007669"/>
    <property type="project" value="TreeGrafter"/>
</dbReference>
<dbReference type="InterPro" id="IPR052127">
    <property type="entry name" value="STE12_transcription_factor"/>
</dbReference>
<dbReference type="GO" id="GO:0003700">
    <property type="term" value="F:DNA-binding transcription factor activity"/>
    <property type="evidence" value="ECO:0007669"/>
    <property type="project" value="InterPro"/>
</dbReference>
<organism evidence="6 7">
    <name type="scientific">Hyphopichia burtonii NRRL Y-1933</name>
    <dbReference type="NCBI Taxonomy" id="984485"/>
    <lineage>
        <taxon>Eukaryota</taxon>
        <taxon>Fungi</taxon>
        <taxon>Dikarya</taxon>
        <taxon>Ascomycota</taxon>
        <taxon>Saccharomycotina</taxon>
        <taxon>Pichiomycetes</taxon>
        <taxon>Debaryomycetaceae</taxon>
        <taxon>Hyphopichia</taxon>
    </lineage>
</organism>
<feature type="non-terminal residue" evidence="6">
    <location>
        <position position="176"/>
    </location>
</feature>
<evidence type="ECO:0000313" key="7">
    <source>
        <dbReference type="Proteomes" id="UP000095085"/>
    </source>
</evidence>
<dbReference type="GeneID" id="30993624"/>
<keyword evidence="2" id="KW-0805">Transcription regulation</keyword>
<dbReference type="GO" id="GO:0005634">
    <property type="term" value="C:nucleus"/>
    <property type="evidence" value="ECO:0007669"/>
    <property type="project" value="UniProtKB-SubCell"/>
</dbReference>
<dbReference type="InterPro" id="IPR003120">
    <property type="entry name" value="Ste12"/>
</dbReference>
<dbReference type="EMBL" id="KV454546">
    <property type="protein sequence ID" value="ODV64883.1"/>
    <property type="molecule type" value="Genomic_DNA"/>
</dbReference>
<evidence type="ECO:0000256" key="5">
    <source>
        <dbReference type="ARBA" id="ARBA00024345"/>
    </source>
</evidence>
<accession>A0A1E4RCD5</accession>
<evidence type="ECO:0000256" key="1">
    <source>
        <dbReference type="ARBA" id="ARBA00004123"/>
    </source>
</evidence>
<dbReference type="RefSeq" id="XP_020073950.1">
    <property type="nucleotide sequence ID" value="XM_020219074.1"/>
</dbReference>
<dbReference type="Pfam" id="PF02200">
    <property type="entry name" value="STE"/>
    <property type="match status" value="1"/>
</dbReference>
<dbReference type="SMART" id="SM00424">
    <property type="entry name" value="STE"/>
    <property type="match status" value="1"/>
</dbReference>
<proteinExistence type="inferred from homology"/>